<evidence type="ECO:0000313" key="7">
    <source>
        <dbReference type="EMBL" id="MBP1925892.1"/>
    </source>
</evidence>
<dbReference type="InterPro" id="IPR058031">
    <property type="entry name" value="AAA_lid_NorR"/>
</dbReference>
<dbReference type="InterPro" id="IPR003593">
    <property type="entry name" value="AAA+_ATPase"/>
</dbReference>
<proteinExistence type="predicted"/>
<accession>A0ABS4GE22</accession>
<dbReference type="Pfam" id="PF00158">
    <property type="entry name" value="Sigma54_activat"/>
    <property type="match status" value="1"/>
</dbReference>
<dbReference type="SUPFAM" id="SSF52540">
    <property type="entry name" value="P-loop containing nucleoside triphosphate hydrolases"/>
    <property type="match status" value="1"/>
</dbReference>
<dbReference type="InterPro" id="IPR009057">
    <property type="entry name" value="Homeodomain-like_sf"/>
</dbReference>
<dbReference type="Proteomes" id="UP001519342">
    <property type="component" value="Unassembled WGS sequence"/>
</dbReference>
<keyword evidence="2" id="KW-0067">ATP-binding</keyword>
<evidence type="ECO:0000256" key="2">
    <source>
        <dbReference type="ARBA" id="ARBA00022840"/>
    </source>
</evidence>
<keyword evidence="4" id="KW-0238">DNA-binding</keyword>
<evidence type="ECO:0000256" key="5">
    <source>
        <dbReference type="ARBA" id="ARBA00023163"/>
    </source>
</evidence>
<reference evidence="7 8" key="1">
    <citation type="submission" date="2021-03" db="EMBL/GenBank/DDBJ databases">
        <title>Genomic Encyclopedia of Type Strains, Phase IV (KMG-IV): sequencing the most valuable type-strain genomes for metagenomic binning, comparative biology and taxonomic classification.</title>
        <authorList>
            <person name="Goeker M."/>
        </authorList>
    </citation>
    <scope>NUCLEOTIDE SEQUENCE [LARGE SCALE GENOMIC DNA]</scope>
    <source>
        <strain evidence="7 8">DSM 24004</strain>
    </source>
</reference>
<protein>
    <submittedName>
        <fullName evidence="7">Transcriptional regulator with PAS, ATPase and Fis domain</fullName>
    </submittedName>
</protein>
<keyword evidence="8" id="KW-1185">Reference proteome</keyword>
<dbReference type="Pfam" id="PF02954">
    <property type="entry name" value="HTH_8"/>
    <property type="match status" value="1"/>
</dbReference>
<dbReference type="PROSITE" id="PS00676">
    <property type="entry name" value="SIGMA54_INTERACT_2"/>
    <property type="match status" value="1"/>
</dbReference>
<dbReference type="Gene3D" id="1.10.8.60">
    <property type="match status" value="1"/>
</dbReference>
<evidence type="ECO:0000256" key="1">
    <source>
        <dbReference type="ARBA" id="ARBA00022741"/>
    </source>
</evidence>
<dbReference type="PANTHER" id="PTHR32071:SF57">
    <property type="entry name" value="C4-DICARBOXYLATE TRANSPORT TRANSCRIPTIONAL REGULATORY PROTEIN DCTD"/>
    <property type="match status" value="1"/>
</dbReference>
<dbReference type="EMBL" id="JAGGKS010000004">
    <property type="protein sequence ID" value="MBP1925892.1"/>
    <property type="molecule type" value="Genomic_DNA"/>
</dbReference>
<keyword evidence="5" id="KW-0804">Transcription</keyword>
<dbReference type="SUPFAM" id="SSF46689">
    <property type="entry name" value="Homeodomain-like"/>
    <property type="match status" value="1"/>
</dbReference>
<feature type="domain" description="Sigma-54 factor interaction" evidence="6">
    <location>
        <begin position="214"/>
        <end position="444"/>
    </location>
</feature>
<dbReference type="Pfam" id="PF25601">
    <property type="entry name" value="AAA_lid_14"/>
    <property type="match status" value="1"/>
</dbReference>
<dbReference type="PANTHER" id="PTHR32071">
    <property type="entry name" value="TRANSCRIPTIONAL REGULATORY PROTEIN"/>
    <property type="match status" value="1"/>
</dbReference>
<keyword evidence="3" id="KW-0805">Transcription regulation</keyword>
<comment type="caution">
    <text evidence="7">The sequence shown here is derived from an EMBL/GenBank/DDBJ whole genome shotgun (WGS) entry which is preliminary data.</text>
</comment>
<dbReference type="CDD" id="cd00009">
    <property type="entry name" value="AAA"/>
    <property type="match status" value="1"/>
</dbReference>
<dbReference type="Gene3D" id="1.10.10.60">
    <property type="entry name" value="Homeodomain-like"/>
    <property type="match status" value="1"/>
</dbReference>
<evidence type="ECO:0000256" key="4">
    <source>
        <dbReference type="ARBA" id="ARBA00023125"/>
    </source>
</evidence>
<keyword evidence="1" id="KW-0547">Nucleotide-binding</keyword>
<dbReference type="PROSITE" id="PS00688">
    <property type="entry name" value="SIGMA54_INTERACT_3"/>
    <property type="match status" value="1"/>
</dbReference>
<dbReference type="InterPro" id="IPR025662">
    <property type="entry name" value="Sigma_54_int_dom_ATP-bd_1"/>
</dbReference>
<dbReference type="PROSITE" id="PS50045">
    <property type="entry name" value="SIGMA54_INTERACT_4"/>
    <property type="match status" value="1"/>
</dbReference>
<evidence type="ECO:0000256" key="3">
    <source>
        <dbReference type="ARBA" id="ARBA00023015"/>
    </source>
</evidence>
<sequence length="524" mass="58751">MDKITEMLLDALPIVARVTAGYATLTNKNGERIKTVDSSGKEIDGLKGVCFDLARETAEKKHAVYGMSQLEAGAETWCIPFGDYVICCSNVERVRYSNTLRNSLIEALPFIARVAGGEAVVFDEEGKRMASVNSNGEESTEFLGEISKHASEAMKKQKPIIGESNYVSGASAVRIPIDRYFGFGFNNEDQVRKSQKLLKEMKKYQNVRYNFSDIMGNSIEMKRAKEIAYIAAQSNSNVLIFGETGTGKEMFSQSIHNASSRFNKPFVPINCAAIPQNLMESNFFGYEEGSFTGAKKGGSVGAFEQANGGTLFLDEISEMHLELQSKILRVLQEREVTRIGSTKTVKLDIRVISASNKDLDKLIKEGSFRQDLYYRLNVLDIHIPSLRHIKEDIPTLIQNSIQQMNRTFGKFVEGIDESALNVLINYNWPGNVRELMNCIEKTFNIIGNERIIKVEHLPRNIRDKISNDDANGSGLDEMLQGYEKEIIEKALKLNCGIKSKTADYLKISTTTLWRKINQYNIGID</sequence>
<dbReference type="InterPro" id="IPR025943">
    <property type="entry name" value="Sigma_54_int_dom_ATP-bd_2"/>
</dbReference>
<dbReference type="InterPro" id="IPR002078">
    <property type="entry name" value="Sigma_54_int"/>
</dbReference>
<organism evidence="7 8">
    <name type="scientific">Sedimentibacter acidaminivorans</name>
    <dbReference type="NCBI Taxonomy" id="913099"/>
    <lineage>
        <taxon>Bacteria</taxon>
        <taxon>Bacillati</taxon>
        <taxon>Bacillota</taxon>
        <taxon>Tissierellia</taxon>
        <taxon>Sedimentibacter</taxon>
    </lineage>
</organism>
<dbReference type="SMART" id="SM00382">
    <property type="entry name" value="AAA"/>
    <property type="match status" value="1"/>
</dbReference>
<dbReference type="Gene3D" id="3.40.50.300">
    <property type="entry name" value="P-loop containing nucleotide triphosphate hydrolases"/>
    <property type="match status" value="1"/>
</dbReference>
<dbReference type="InterPro" id="IPR025944">
    <property type="entry name" value="Sigma_54_int_dom_CS"/>
</dbReference>
<gene>
    <name evidence="7" type="ORF">J2Z76_001753</name>
</gene>
<name>A0ABS4GE22_9FIRM</name>
<evidence type="ECO:0000259" key="6">
    <source>
        <dbReference type="PROSITE" id="PS50045"/>
    </source>
</evidence>
<evidence type="ECO:0000313" key="8">
    <source>
        <dbReference type="Proteomes" id="UP001519342"/>
    </source>
</evidence>
<dbReference type="PROSITE" id="PS00675">
    <property type="entry name" value="SIGMA54_INTERACT_1"/>
    <property type="match status" value="1"/>
</dbReference>
<dbReference type="RefSeq" id="WP_209511625.1">
    <property type="nucleotide sequence ID" value="NZ_JAGGKS010000004.1"/>
</dbReference>
<dbReference type="InterPro" id="IPR027417">
    <property type="entry name" value="P-loop_NTPase"/>
</dbReference>
<dbReference type="InterPro" id="IPR002197">
    <property type="entry name" value="HTH_Fis"/>
</dbReference>